<name>A0A8J7GA37_9BACL</name>
<feature type="signal peptide" evidence="1">
    <location>
        <begin position="1"/>
        <end position="20"/>
    </location>
</feature>
<dbReference type="RefSeq" id="WP_194562168.1">
    <property type="nucleotide sequence ID" value="NZ_JADKPV010000001.1"/>
</dbReference>
<gene>
    <name evidence="2" type="ORF">IRY55_05145</name>
</gene>
<keyword evidence="1" id="KW-0732">Signal</keyword>
<organism evidence="2 3">
    <name type="scientific">Savagea serpentis</name>
    <dbReference type="NCBI Taxonomy" id="2785297"/>
    <lineage>
        <taxon>Bacteria</taxon>
        <taxon>Bacillati</taxon>
        <taxon>Bacillota</taxon>
        <taxon>Bacilli</taxon>
        <taxon>Bacillales</taxon>
        <taxon>Caryophanaceae</taxon>
        <taxon>Savagea</taxon>
    </lineage>
</organism>
<feature type="chain" id="PRO_5038897098" description="Lipoprotein" evidence="1">
    <location>
        <begin position="21"/>
        <end position="159"/>
    </location>
</feature>
<comment type="caution">
    <text evidence="2">The sequence shown here is derived from an EMBL/GenBank/DDBJ whole genome shotgun (WGS) entry which is preliminary data.</text>
</comment>
<reference evidence="2" key="1">
    <citation type="submission" date="2020-11" db="EMBL/GenBank/DDBJ databases">
        <title>Multidrug resistant novel bacterium Savagea serpentis sp. nov., isolated from the scats of a vine snake (Ahaetulla nasuta).</title>
        <authorList>
            <person name="Venkata Ramana V."/>
            <person name="Vikas Patil S."/>
            <person name="Yogita Lugani V."/>
        </authorList>
    </citation>
    <scope>NUCLEOTIDE SEQUENCE</scope>
    <source>
        <strain evidence="2">SN6</strain>
    </source>
</reference>
<dbReference type="PROSITE" id="PS51257">
    <property type="entry name" value="PROKAR_LIPOPROTEIN"/>
    <property type="match status" value="1"/>
</dbReference>
<dbReference type="EMBL" id="JADKPV010000001">
    <property type="protein sequence ID" value="MBF4500745.1"/>
    <property type="molecule type" value="Genomic_DNA"/>
</dbReference>
<accession>A0A8J7GA37</accession>
<proteinExistence type="predicted"/>
<evidence type="ECO:0008006" key="4">
    <source>
        <dbReference type="Google" id="ProtNLM"/>
    </source>
</evidence>
<evidence type="ECO:0000256" key="1">
    <source>
        <dbReference type="SAM" id="SignalP"/>
    </source>
</evidence>
<protein>
    <recommendedName>
        <fullName evidence="4">Lipoprotein</fullName>
    </recommendedName>
</protein>
<dbReference type="Proteomes" id="UP000622653">
    <property type="component" value="Unassembled WGS sequence"/>
</dbReference>
<evidence type="ECO:0000313" key="3">
    <source>
        <dbReference type="Proteomes" id="UP000622653"/>
    </source>
</evidence>
<dbReference type="AlphaFoldDB" id="A0A8J7GA37"/>
<evidence type="ECO:0000313" key="2">
    <source>
        <dbReference type="EMBL" id="MBF4500745.1"/>
    </source>
</evidence>
<keyword evidence="3" id="KW-1185">Reference proteome</keyword>
<sequence>MKRLLWFSLLFVLAACQSGAYEEVNLLDFEVVVAGEVVPQQVEQMQLYALGSQCVRLEKAATCTDVGWEPEALHVIDVPQGETIEIRELTYGEHAKRITVDRVIDVESLETEWVLEDGGEAFQAPEQSGHYMYIVTLHYAEGKQFKDADGSILLNLRVK</sequence>